<accession>A0A0A2SX63</accession>
<dbReference type="AlphaFoldDB" id="A0A0A2SX63"/>
<protein>
    <recommendedName>
        <fullName evidence="3">Glycosyltransferase</fullName>
    </recommendedName>
</protein>
<evidence type="ECO:0000313" key="2">
    <source>
        <dbReference type="Proteomes" id="UP000054422"/>
    </source>
</evidence>
<sequence length="570" mass="65545">MSGPPAVLQLSPSRKQNDRRHEGLICENLHSVRLNVAGDFKTDFIKIFKDFCTELAKNQKTVTLRPHPGGQFILKNNIPIPPNVTLNNNPIYKVDLTRFAYGISAPSSILIDMILAGIPVAIWREETGVMDCNNYNGLTEISSLQDWLDFSKEATLNPEKFIKIQQRFLENQKVLTNPKDVYYRFVKLFNATENRSIAIKTNKQHQERILFIANGLIPTLILSLVNPLKPLIQTGKFLIDILTEAQINAEFKGHLQDDEINNYLLKRFLTFKPTQLVFCRYSGPGAEYILRLAEQKCIPTIYTIDDDILNIPLELGEKKYNFHNNPKRLRNVRYLLDNVSLVHCSTKRLQHQFEKLRIKSPIYTGKIFHASKIVVPAAKKPVIRKFGYMGIDHTHDLGMILPSLVEFLRRNPSINFEIFGPIPIPPELKEFKERITTVPMIRDYEEFMKRFAKCDWDVGICPLAPIHFNYLKTNLKWLEYTALGIAVIASRNTVYDECCADRCGILADTQEEWLCAFEKMANSPKEHFEQVCRAQKKLEERFSIESQCAEVLNIFEMAKTNNNSPYAATS</sequence>
<comment type="caution">
    <text evidence="1">The sequence shown here is derived from an EMBL/GenBank/DDBJ whole genome shotgun (WGS) entry which is preliminary data.</text>
</comment>
<name>A0A0A2SX63_9GAMM</name>
<evidence type="ECO:0000313" key="1">
    <source>
        <dbReference type="EMBL" id="KGP64014.1"/>
    </source>
</evidence>
<dbReference type="EMBL" id="JNCF01000006">
    <property type="protein sequence ID" value="KGP64014.1"/>
    <property type="molecule type" value="Genomic_DNA"/>
</dbReference>
<keyword evidence="2" id="KW-1185">Reference proteome</keyword>
<reference evidence="1 2" key="1">
    <citation type="submission" date="2014-05" db="EMBL/GenBank/DDBJ databases">
        <authorList>
            <person name="Rizzardi K."/>
            <person name="Winiecka-Krusnell J."/>
            <person name="Ramliden M."/>
            <person name="Alm E."/>
            <person name="Andersson S."/>
            <person name="Byfors S."/>
        </authorList>
    </citation>
    <scope>NUCLEOTIDE SEQUENCE [LARGE SCALE GENOMIC DNA]</scope>
    <source>
        <strain evidence="1 2">LEGN</strain>
    </source>
</reference>
<dbReference type="Gene3D" id="3.40.50.2000">
    <property type="entry name" value="Glycogen Phosphorylase B"/>
    <property type="match status" value="1"/>
</dbReference>
<gene>
    <name evidence="1" type="ORF">EP47_03580</name>
</gene>
<proteinExistence type="predicted"/>
<evidence type="ECO:0008006" key="3">
    <source>
        <dbReference type="Google" id="ProtNLM"/>
    </source>
</evidence>
<dbReference type="SUPFAM" id="SSF53756">
    <property type="entry name" value="UDP-Glycosyltransferase/glycogen phosphorylase"/>
    <property type="match status" value="1"/>
</dbReference>
<dbReference type="STRING" id="1498499.EP47_03580"/>
<dbReference type="Proteomes" id="UP000054422">
    <property type="component" value="Unassembled WGS sequence"/>
</dbReference>
<organism evidence="1 2">
    <name type="scientific">Legionella norrlandica</name>
    <dbReference type="NCBI Taxonomy" id="1498499"/>
    <lineage>
        <taxon>Bacteria</taxon>
        <taxon>Pseudomonadati</taxon>
        <taxon>Pseudomonadota</taxon>
        <taxon>Gammaproteobacteria</taxon>
        <taxon>Legionellales</taxon>
        <taxon>Legionellaceae</taxon>
        <taxon>Legionella</taxon>
    </lineage>
</organism>